<dbReference type="InterPro" id="IPR009241">
    <property type="entry name" value="HigB-like"/>
</dbReference>
<dbReference type="AlphaFoldDB" id="A0A1M7KMH5"/>
<protein>
    <submittedName>
        <fullName evidence="1">Phage-related protein</fullName>
    </submittedName>
</protein>
<evidence type="ECO:0000313" key="1">
    <source>
        <dbReference type="EMBL" id="SHM66632.1"/>
    </source>
</evidence>
<evidence type="ECO:0000313" key="2">
    <source>
        <dbReference type="Proteomes" id="UP000184206"/>
    </source>
</evidence>
<name>A0A1M7KMH5_9BACL</name>
<reference evidence="1 2" key="1">
    <citation type="submission" date="2016-11" db="EMBL/GenBank/DDBJ databases">
        <authorList>
            <person name="Jaros S."/>
            <person name="Januszkiewicz K."/>
            <person name="Wedrychowicz H."/>
        </authorList>
    </citation>
    <scope>NUCLEOTIDE SEQUENCE [LARGE SCALE GENOMIC DNA]</scope>
    <source>
        <strain evidence="1 2">DSM 16010</strain>
    </source>
</reference>
<gene>
    <name evidence="1" type="ORF">SAMN02745189_02587</name>
</gene>
<dbReference type="EMBL" id="FRCF01000020">
    <property type="protein sequence ID" value="SHM66632.1"/>
    <property type="molecule type" value="Genomic_DNA"/>
</dbReference>
<dbReference type="Pfam" id="PF05973">
    <property type="entry name" value="Gp49"/>
    <property type="match status" value="1"/>
</dbReference>
<accession>A0A1M7KMH5</accession>
<organism evidence="1 2">
    <name type="scientific">Lacicoccus alkaliphilus DSM 16010</name>
    <dbReference type="NCBI Taxonomy" id="1123231"/>
    <lineage>
        <taxon>Bacteria</taxon>
        <taxon>Bacillati</taxon>
        <taxon>Bacillota</taxon>
        <taxon>Bacilli</taxon>
        <taxon>Bacillales</taxon>
        <taxon>Salinicoccaceae</taxon>
        <taxon>Lacicoccus</taxon>
    </lineage>
</organism>
<sequence length="117" mass="14241">MKQIEFKTMSDGKDNDLFDEFLKTLDEKQADKIVERIIQIENHGLQTAIKMKWVKKIDKNLYEIRVKFSSNIQRVFYFQKENNQYVITHGFTKKTQKTPPKEIARAKWLRDQYLRRR</sequence>
<dbReference type="OrthoDB" id="573082at2"/>
<proteinExistence type="predicted"/>
<dbReference type="Proteomes" id="UP000184206">
    <property type="component" value="Unassembled WGS sequence"/>
</dbReference>
<dbReference type="STRING" id="1123231.SAMN02745189_02587"/>
<keyword evidence="2" id="KW-1185">Reference proteome</keyword>